<feature type="domain" description="Major facilitator superfamily (MFS) profile" evidence="7">
    <location>
        <begin position="11"/>
        <end position="396"/>
    </location>
</feature>
<dbReference type="CDD" id="cd17324">
    <property type="entry name" value="MFS_NepI_like"/>
    <property type="match status" value="1"/>
</dbReference>
<name>A0A7D5ZFT7_9NEIS</name>
<reference evidence="8 9" key="1">
    <citation type="journal article" date="2016" name="Int. J. Syst. Evol. Microbiol.">
        <title>Chitinibacter fontanus sp. nov., isolated from a spring.</title>
        <authorList>
            <person name="Sheu S.Y."/>
            <person name="Li Y.S."/>
            <person name="Young C.C."/>
            <person name="Chen W.M."/>
        </authorList>
    </citation>
    <scope>NUCLEOTIDE SEQUENCE [LARGE SCALE GENOMIC DNA]</scope>
    <source>
        <strain evidence="8 9">STM-7</strain>
    </source>
</reference>
<evidence type="ECO:0000256" key="6">
    <source>
        <dbReference type="SAM" id="Phobius"/>
    </source>
</evidence>
<feature type="transmembrane region" description="Helical" evidence="6">
    <location>
        <begin position="251"/>
        <end position="268"/>
    </location>
</feature>
<feature type="transmembrane region" description="Helical" evidence="6">
    <location>
        <begin position="45"/>
        <end position="65"/>
    </location>
</feature>
<evidence type="ECO:0000313" key="9">
    <source>
        <dbReference type="Proteomes" id="UP000510822"/>
    </source>
</evidence>
<dbReference type="Gene3D" id="1.20.1250.20">
    <property type="entry name" value="MFS general substrate transporter like domains"/>
    <property type="match status" value="1"/>
</dbReference>
<dbReference type="KEGG" id="cfon:HZU75_09290"/>
<feature type="transmembrane region" description="Helical" evidence="6">
    <location>
        <begin position="9"/>
        <end position="33"/>
    </location>
</feature>
<accession>A0A7D5ZFT7</accession>
<dbReference type="InterPro" id="IPR020846">
    <property type="entry name" value="MFS_dom"/>
</dbReference>
<feature type="transmembrane region" description="Helical" evidence="6">
    <location>
        <begin position="280"/>
        <end position="299"/>
    </location>
</feature>
<dbReference type="PROSITE" id="PS50850">
    <property type="entry name" value="MFS"/>
    <property type="match status" value="1"/>
</dbReference>
<evidence type="ECO:0000256" key="2">
    <source>
        <dbReference type="ARBA" id="ARBA00022475"/>
    </source>
</evidence>
<gene>
    <name evidence="8" type="ORF">HZU75_09290</name>
</gene>
<feature type="transmembrane region" description="Helical" evidence="6">
    <location>
        <begin position="374"/>
        <end position="392"/>
    </location>
</feature>
<proteinExistence type="predicted"/>
<dbReference type="EMBL" id="CP058952">
    <property type="protein sequence ID" value="QLI81708.1"/>
    <property type="molecule type" value="Genomic_DNA"/>
</dbReference>
<dbReference type="InterPro" id="IPR036259">
    <property type="entry name" value="MFS_trans_sf"/>
</dbReference>
<dbReference type="Pfam" id="PF07690">
    <property type="entry name" value="MFS_1"/>
    <property type="match status" value="1"/>
</dbReference>
<dbReference type="PANTHER" id="PTHR43124:SF3">
    <property type="entry name" value="CHLORAMPHENICOL EFFLUX PUMP RV0191"/>
    <property type="match status" value="1"/>
</dbReference>
<dbReference type="GO" id="GO:0022857">
    <property type="term" value="F:transmembrane transporter activity"/>
    <property type="evidence" value="ECO:0007669"/>
    <property type="project" value="InterPro"/>
</dbReference>
<evidence type="ECO:0000313" key="8">
    <source>
        <dbReference type="EMBL" id="QLI81708.1"/>
    </source>
</evidence>
<keyword evidence="4 6" id="KW-1133">Transmembrane helix</keyword>
<feature type="transmembrane region" description="Helical" evidence="6">
    <location>
        <begin position="340"/>
        <end position="362"/>
    </location>
</feature>
<keyword evidence="9" id="KW-1185">Reference proteome</keyword>
<sequence length="399" mass="43167">MPLNSRQEFALLITLMLVMFSTIVDFMIMMPLASYLMAEMHVNTAQFGLLVSAYSLAAGCSSLLASSLADRFDRRHALLFCYAGLMLATLACGLAGGFVSLLLARILAGVFGGVIGSICLAIVGDVVPPERRGQAMSWVMLGFSLSAVAGVPLGLWLAAHYGWRVPFIVLTLICMVIALAMVKCVPPVRSHLAQLDRNATLLDNYRELLRERNHWWAVGLTAMLMISGFLVIPFIAPTMVANIGISPHDLMYVYLVGGAATIFSRPMIGRLTDRYHAPHVVGWLIVLSFIPIVLVTQSLPWSLPWQLAISALFFVFVSGRFIPATAMVTAATHPHLRGRLMAFNSAIQNFASGSASLLAGLILTQQGNGYLANYGWIGVLSCVAGLLAIWVARQIKAVS</sequence>
<dbReference type="PANTHER" id="PTHR43124">
    <property type="entry name" value="PURINE EFFLUX PUMP PBUE"/>
    <property type="match status" value="1"/>
</dbReference>
<feature type="transmembrane region" description="Helical" evidence="6">
    <location>
        <begin position="305"/>
        <end position="328"/>
    </location>
</feature>
<feature type="transmembrane region" description="Helical" evidence="6">
    <location>
        <begin position="102"/>
        <end position="123"/>
    </location>
</feature>
<feature type="transmembrane region" description="Helical" evidence="6">
    <location>
        <begin position="163"/>
        <end position="182"/>
    </location>
</feature>
<feature type="transmembrane region" description="Helical" evidence="6">
    <location>
        <begin position="135"/>
        <end position="157"/>
    </location>
</feature>
<keyword evidence="5 6" id="KW-0472">Membrane</keyword>
<dbReference type="InterPro" id="IPR050189">
    <property type="entry name" value="MFS_Efflux_Transporters"/>
</dbReference>
<evidence type="ECO:0000256" key="3">
    <source>
        <dbReference type="ARBA" id="ARBA00022692"/>
    </source>
</evidence>
<organism evidence="8 9">
    <name type="scientific">Chitinibacter fontanus</name>
    <dbReference type="NCBI Taxonomy" id="1737446"/>
    <lineage>
        <taxon>Bacteria</taxon>
        <taxon>Pseudomonadati</taxon>
        <taxon>Pseudomonadota</taxon>
        <taxon>Betaproteobacteria</taxon>
        <taxon>Neisseriales</taxon>
        <taxon>Chitinibacteraceae</taxon>
        <taxon>Chitinibacter</taxon>
    </lineage>
</organism>
<keyword evidence="3 6" id="KW-0812">Transmembrane</keyword>
<dbReference type="Proteomes" id="UP000510822">
    <property type="component" value="Chromosome"/>
</dbReference>
<evidence type="ECO:0000259" key="7">
    <source>
        <dbReference type="PROSITE" id="PS50850"/>
    </source>
</evidence>
<protein>
    <submittedName>
        <fullName evidence="8">MFS transporter</fullName>
    </submittedName>
</protein>
<evidence type="ECO:0000256" key="4">
    <source>
        <dbReference type="ARBA" id="ARBA00022989"/>
    </source>
</evidence>
<dbReference type="InterPro" id="IPR011701">
    <property type="entry name" value="MFS"/>
</dbReference>
<dbReference type="GO" id="GO:0005886">
    <property type="term" value="C:plasma membrane"/>
    <property type="evidence" value="ECO:0007669"/>
    <property type="project" value="UniProtKB-SubCell"/>
</dbReference>
<dbReference type="AlphaFoldDB" id="A0A7D5ZFT7"/>
<feature type="transmembrane region" description="Helical" evidence="6">
    <location>
        <begin position="77"/>
        <end position="96"/>
    </location>
</feature>
<keyword evidence="2" id="KW-1003">Cell membrane</keyword>
<dbReference type="RefSeq" id="WP_180305818.1">
    <property type="nucleotide sequence ID" value="NZ_CP058952.1"/>
</dbReference>
<evidence type="ECO:0000256" key="5">
    <source>
        <dbReference type="ARBA" id="ARBA00023136"/>
    </source>
</evidence>
<dbReference type="SUPFAM" id="SSF103473">
    <property type="entry name" value="MFS general substrate transporter"/>
    <property type="match status" value="1"/>
</dbReference>
<comment type="subcellular location">
    <subcellularLocation>
        <location evidence="1">Cell membrane</location>
        <topology evidence="1">Multi-pass membrane protein</topology>
    </subcellularLocation>
</comment>
<feature type="transmembrane region" description="Helical" evidence="6">
    <location>
        <begin position="215"/>
        <end position="236"/>
    </location>
</feature>
<evidence type="ECO:0000256" key="1">
    <source>
        <dbReference type="ARBA" id="ARBA00004651"/>
    </source>
</evidence>